<dbReference type="AlphaFoldDB" id="A0AAQ4D6M6"/>
<dbReference type="EMBL" id="JARKHS020034457">
    <property type="protein sequence ID" value="KAK8758116.1"/>
    <property type="molecule type" value="Genomic_DNA"/>
</dbReference>
<evidence type="ECO:0000256" key="1">
    <source>
        <dbReference type="SAM" id="MobiDB-lite"/>
    </source>
</evidence>
<reference evidence="2 3" key="1">
    <citation type="journal article" date="2023" name="Arcadia Sci">
        <title>De novo assembly of a long-read Amblyomma americanum tick genome.</title>
        <authorList>
            <person name="Chou S."/>
            <person name="Poskanzer K.E."/>
            <person name="Rollins M."/>
            <person name="Thuy-Boun P.S."/>
        </authorList>
    </citation>
    <scope>NUCLEOTIDE SEQUENCE [LARGE SCALE GENOMIC DNA]</scope>
    <source>
        <strain evidence="2">F_SG_1</strain>
        <tissue evidence="2">Salivary glands</tissue>
    </source>
</reference>
<comment type="caution">
    <text evidence="2">The sequence shown here is derived from an EMBL/GenBank/DDBJ whole genome shotgun (WGS) entry which is preliminary data.</text>
</comment>
<protein>
    <submittedName>
        <fullName evidence="2">Uncharacterized protein</fullName>
    </submittedName>
</protein>
<evidence type="ECO:0000313" key="2">
    <source>
        <dbReference type="EMBL" id="KAK8758116.1"/>
    </source>
</evidence>
<sequence>RREPPASLRAPKRAPASQGTDRPSRLRFGIAMVCMLKFLLLSAALVSNQMSSSCVEILRGYMANTNRANWQLVAQFVAADAIVQLQRRRRRKPIRRLLRDRRQLGEYFTLVRDMRNGDGTDFFQYFRMSVERFDRLVELLRPLIEPRRSTVVSLSAGEKLAFTLRWANVTFLQPSVQCHEVSFREQYILHNENLRHAGPFL</sequence>
<evidence type="ECO:0000313" key="3">
    <source>
        <dbReference type="Proteomes" id="UP001321473"/>
    </source>
</evidence>
<proteinExistence type="predicted"/>
<organism evidence="2 3">
    <name type="scientific">Amblyomma americanum</name>
    <name type="common">Lone star tick</name>
    <dbReference type="NCBI Taxonomy" id="6943"/>
    <lineage>
        <taxon>Eukaryota</taxon>
        <taxon>Metazoa</taxon>
        <taxon>Ecdysozoa</taxon>
        <taxon>Arthropoda</taxon>
        <taxon>Chelicerata</taxon>
        <taxon>Arachnida</taxon>
        <taxon>Acari</taxon>
        <taxon>Parasitiformes</taxon>
        <taxon>Ixodida</taxon>
        <taxon>Ixodoidea</taxon>
        <taxon>Ixodidae</taxon>
        <taxon>Amblyomminae</taxon>
        <taxon>Amblyomma</taxon>
    </lineage>
</organism>
<feature type="non-terminal residue" evidence="2">
    <location>
        <position position="1"/>
    </location>
</feature>
<accession>A0AAQ4D6M6</accession>
<name>A0AAQ4D6M6_AMBAM</name>
<dbReference type="Proteomes" id="UP001321473">
    <property type="component" value="Unassembled WGS sequence"/>
</dbReference>
<feature type="region of interest" description="Disordered" evidence="1">
    <location>
        <begin position="1"/>
        <end position="22"/>
    </location>
</feature>
<gene>
    <name evidence="2" type="ORF">V5799_004251</name>
</gene>
<keyword evidence="3" id="KW-1185">Reference proteome</keyword>